<evidence type="ECO:0000313" key="2">
    <source>
        <dbReference type="Proteomes" id="UP001519310"/>
    </source>
</evidence>
<reference evidence="1 2" key="1">
    <citation type="submission" date="2021-03" db="EMBL/GenBank/DDBJ databases">
        <title>Genomic Encyclopedia of Type Strains, Phase IV (KMG-IV): sequencing the most valuable type-strain genomes for metagenomic binning, comparative biology and taxonomic classification.</title>
        <authorList>
            <person name="Goeker M."/>
        </authorList>
    </citation>
    <scope>NUCLEOTIDE SEQUENCE [LARGE SCALE GENOMIC DNA]</scope>
    <source>
        <strain evidence="1 2">DSM 40526</strain>
    </source>
</reference>
<keyword evidence="2" id="KW-1185">Reference proteome</keyword>
<accession>A0ABS4KXF2</accession>
<name>A0ABS4KXF2_STRAV</name>
<evidence type="ECO:0000313" key="1">
    <source>
        <dbReference type="EMBL" id="MBP2034720.1"/>
    </source>
</evidence>
<sequence length="40" mass="4528">MNHQPVLATLFKTPISEMKLAVPLVTSSAIAVRSSRYQRW</sequence>
<dbReference type="EMBL" id="JAGGLQ010000001">
    <property type="protein sequence ID" value="MBP2034720.1"/>
    <property type="molecule type" value="Genomic_DNA"/>
</dbReference>
<dbReference type="Proteomes" id="UP001519310">
    <property type="component" value="Unassembled WGS sequence"/>
</dbReference>
<dbReference type="RefSeq" id="WP_268251381.1">
    <property type="nucleotide sequence ID" value="NZ_BMVL01000002.1"/>
</dbReference>
<organism evidence="1 2">
    <name type="scientific">Streptomyces avidinii</name>
    <dbReference type="NCBI Taxonomy" id="1895"/>
    <lineage>
        <taxon>Bacteria</taxon>
        <taxon>Bacillati</taxon>
        <taxon>Actinomycetota</taxon>
        <taxon>Actinomycetes</taxon>
        <taxon>Kitasatosporales</taxon>
        <taxon>Streptomycetaceae</taxon>
        <taxon>Streptomyces</taxon>
    </lineage>
</organism>
<comment type="caution">
    <text evidence="1">The sequence shown here is derived from an EMBL/GenBank/DDBJ whole genome shotgun (WGS) entry which is preliminary data.</text>
</comment>
<protein>
    <submittedName>
        <fullName evidence="1">Uncharacterized protein</fullName>
    </submittedName>
</protein>
<gene>
    <name evidence="1" type="ORF">J2Z77_000504</name>
</gene>
<proteinExistence type="predicted"/>